<proteinExistence type="predicted"/>
<evidence type="ECO:0000259" key="4">
    <source>
        <dbReference type="PROSITE" id="PS50949"/>
    </source>
</evidence>
<sequence length="240" mass="25936">MDGKPSFPLGPSSLTEALYESVRKRIVNGDIAPGEKLTEIRIANEYSVARPTAKACLERLTALGLLRRTTHKTAVVPKLDEAEIRDLYFSRETVERAAVVALARAGTVPPEAVRAQAAMRAAAGDAAQHGSDQGSHAGAFATQVEADIAFHSALVAAVGSRRLARMHEVILGEVHLTMGQFQAHRTTDPMNVAHEHDDILKAIGDGDPERAQQCLAHHLDQAQGRLLGQLRRERSEEAHA</sequence>
<dbReference type="Pfam" id="PF07729">
    <property type="entry name" value="FCD"/>
    <property type="match status" value="1"/>
</dbReference>
<evidence type="ECO:0000256" key="2">
    <source>
        <dbReference type="ARBA" id="ARBA00023125"/>
    </source>
</evidence>
<organism evidence="5 6">
    <name type="scientific">Nonomuraea fuscirosea</name>
    <dbReference type="NCBI Taxonomy" id="1291556"/>
    <lineage>
        <taxon>Bacteria</taxon>
        <taxon>Bacillati</taxon>
        <taxon>Actinomycetota</taxon>
        <taxon>Actinomycetes</taxon>
        <taxon>Streptosporangiales</taxon>
        <taxon>Streptosporangiaceae</taxon>
        <taxon>Nonomuraea</taxon>
    </lineage>
</organism>
<gene>
    <name evidence="5" type="ORF">B0I32_123164</name>
</gene>
<keyword evidence="3" id="KW-0804">Transcription</keyword>
<evidence type="ECO:0000313" key="6">
    <source>
        <dbReference type="Proteomes" id="UP000238312"/>
    </source>
</evidence>
<name>A0A2T0ML84_9ACTN</name>
<evidence type="ECO:0000313" key="5">
    <source>
        <dbReference type="EMBL" id="PRX58440.1"/>
    </source>
</evidence>
<dbReference type="EMBL" id="PVNG01000023">
    <property type="protein sequence ID" value="PRX58440.1"/>
    <property type="molecule type" value="Genomic_DNA"/>
</dbReference>
<dbReference type="InterPro" id="IPR000524">
    <property type="entry name" value="Tscrpt_reg_HTH_GntR"/>
</dbReference>
<protein>
    <submittedName>
        <fullName evidence="5">GntR family transcriptional regulator</fullName>
    </submittedName>
</protein>
<dbReference type="RefSeq" id="WP_106249426.1">
    <property type="nucleotide sequence ID" value="NZ_CP109074.1"/>
</dbReference>
<feature type="domain" description="HTH gntR-type" evidence="4">
    <location>
        <begin position="12"/>
        <end position="79"/>
    </location>
</feature>
<dbReference type="SMART" id="SM00895">
    <property type="entry name" value="FCD"/>
    <property type="match status" value="1"/>
</dbReference>
<dbReference type="InterPro" id="IPR008920">
    <property type="entry name" value="TF_FadR/GntR_C"/>
</dbReference>
<dbReference type="InterPro" id="IPR011711">
    <property type="entry name" value="GntR_C"/>
</dbReference>
<dbReference type="SUPFAM" id="SSF48008">
    <property type="entry name" value="GntR ligand-binding domain-like"/>
    <property type="match status" value="1"/>
</dbReference>
<accession>A0A2T0ML84</accession>
<dbReference type="SMART" id="SM00345">
    <property type="entry name" value="HTH_GNTR"/>
    <property type="match status" value="1"/>
</dbReference>
<keyword evidence="1" id="KW-0805">Transcription regulation</keyword>
<dbReference type="InterPro" id="IPR036390">
    <property type="entry name" value="WH_DNA-bd_sf"/>
</dbReference>
<dbReference type="PANTHER" id="PTHR43537">
    <property type="entry name" value="TRANSCRIPTIONAL REGULATOR, GNTR FAMILY"/>
    <property type="match status" value="1"/>
</dbReference>
<dbReference type="PANTHER" id="PTHR43537:SF5">
    <property type="entry name" value="UXU OPERON TRANSCRIPTIONAL REGULATOR"/>
    <property type="match status" value="1"/>
</dbReference>
<dbReference type="InterPro" id="IPR036388">
    <property type="entry name" value="WH-like_DNA-bd_sf"/>
</dbReference>
<dbReference type="AlphaFoldDB" id="A0A2T0ML84"/>
<evidence type="ECO:0000256" key="1">
    <source>
        <dbReference type="ARBA" id="ARBA00023015"/>
    </source>
</evidence>
<dbReference type="PROSITE" id="PS50949">
    <property type="entry name" value="HTH_GNTR"/>
    <property type="match status" value="1"/>
</dbReference>
<dbReference type="Gene3D" id="1.10.10.10">
    <property type="entry name" value="Winged helix-like DNA-binding domain superfamily/Winged helix DNA-binding domain"/>
    <property type="match status" value="1"/>
</dbReference>
<keyword evidence="6" id="KW-1185">Reference proteome</keyword>
<dbReference type="GO" id="GO:0003700">
    <property type="term" value="F:DNA-binding transcription factor activity"/>
    <property type="evidence" value="ECO:0007669"/>
    <property type="project" value="InterPro"/>
</dbReference>
<reference evidence="5 6" key="1">
    <citation type="submission" date="2018-03" db="EMBL/GenBank/DDBJ databases">
        <title>Genomic Encyclopedia of Type Strains, Phase III (KMG-III): the genomes of soil and plant-associated and newly described type strains.</title>
        <authorList>
            <person name="Whitman W."/>
        </authorList>
    </citation>
    <scope>NUCLEOTIDE SEQUENCE [LARGE SCALE GENOMIC DNA]</scope>
    <source>
        <strain evidence="5 6">CGMCC 4.7104</strain>
    </source>
</reference>
<dbReference type="OrthoDB" id="4120783at2"/>
<evidence type="ECO:0000256" key="3">
    <source>
        <dbReference type="ARBA" id="ARBA00023163"/>
    </source>
</evidence>
<dbReference type="Pfam" id="PF00392">
    <property type="entry name" value="GntR"/>
    <property type="match status" value="1"/>
</dbReference>
<dbReference type="Gene3D" id="1.20.120.530">
    <property type="entry name" value="GntR ligand-binding domain-like"/>
    <property type="match status" value="1"/>
</dbReference>
<dbReference type="GO" id="GO:0003677">
    <property type="term" value="F:DNA binding"/>
    <property type="evidence" value="ECO:0007669"/>
    <property type="project" value="UniProtKB-KW"/>
</dbReference>
<keyword evidence="2" id="KW-0238">DNA-binding</keyword>
<comment type="caution">
    <text evidence="5">The sequence shown here is derived from an EMBL/GenBank/DDBJ whole genome shotgun (WGS) entry which is preliminary data.</text>
</comment>
<dbReference type="SUPFAM" id="SSF46785">
    <property type="entry name" value="Winged helix' DNA-binding domain"/>
    <property type="match status" value="1"/>
</dbReference>
<dbReference type="Proteomes" id="UP000238312">
    <property type="component" value="Unassembled WGS sequence"/>
</dbReference>